<gene>
    <name evidence="1" type="ORF">BFJ72_g14996</name>
</gene>
<evidence type="ECO:0000313" key="2">
    <source>
        <dbReference type="Proteomes" id="UP000283569"/>
    </source>
</evidence>
<accession>A0A420RV76</accession>
<evidence type="ECO:0000313" key="1">
    <source>
        <dbReference type="EMBL" id="RKL20835.1"/>
    </source>
</evidence>
<name>A0A420RV76_GIBIN</name>
<dbReference type="EMBL" id="MRDB01000156">
    <property type="protein sequence ID" value="RKL20835.1"/>
    <property type="molecule type" value="Genomic_DNA"/>
</dbReference>
<protein>
    <submittedName>
        <fullName evidence="1">Uncharacterized protein</fullName>
    </submittedName>
</protein>
<dbReference type="Proteomes" id="UP000283569">
    <property type="component" value="Unassembled WGS sequence"/>
</dbReference>
<reference evidence="1 2" key="1">
    <citation type="journal article" date="2018" name="Sci. Rep.">
        <title>Characterisation of pathogen-specific regions and novel effector candidates in Fusarium oxysporum f. sp. cepae.</title>
        <authorList>
            <person name="Armitage A.D."/>
            <person name="Taylor A."/>
            <person name="Sobczyk M.K."/>
            <person name="Baxter L."/>
            <person name="Greenfield B.P."/>
            <person name="Bates H.J."/>
            <person name="Wilson F."/>
            <person name="Jackson A.C."/>
            <person name="Ott S."/>
            <person name="Harrison R.J."/>
            <person name="Clarkson J.P."/>
        </authorList>
    </citation>
    <scope>NUCLEOTIDE SEQUENCE [LARGE SCALE GENOMIC DNA]</scope>
    <source>
        <strain evidence="1 2">Fp_A8</strain>
    </source>
</reference>
<dbReference type="AlphaFoldDB" id="A0A420RV76"/>
<comment type="caution">
    <text evidence="1">The sequence shown here is derived from an EMBL/GenBank/DDBJ whole genome shotgun (WGS) entry which is preliminary data.</text>
</comment>
<sequence length="166" mass="17294">MGVPSKHSLTNVHTALCATNPHESKPETAQKLLSRIDDSPVCDEIIAAIVSSSLSIPNLTVSSATTISAQENHPRPFSAAYDVDCTDAAGQAAHVSIHGHAHTPQEVAIESGGQKCLVSPLHIVTAIITSNSEPRCDGLGAKMTLQSGGITSMALIKARLAKYFGT</sequence>
<proteinExistence type="predicted"/>
<organism evidence="1 2">
    <name type="scientific">Gibberella intermedia</name>
    <name type="common">Bulb rot disease fungus</name>
    <name type="synonym">Fusarium proliferatum</name>
    <dbReference type="NCBI Taxonomy" id="948311"/>
    <lineage>
        <taxon>Eukaryota</taxon>
        <taxon>Fungi</taxon>
        <taxon>Dikarya</taxon>
        <taxon>Ascomycota</taxon>
        <taxon>Pezizomycotina</taxon>
        <taxon>Sordariomycetes</taxon>
        <taxon>Hypocreomycetidae</taxon>
        <taxon>Hypocreales</taxon>
        <taxon>Nectriaceae</taxon>
        <taxon>Fusarium</taxon>
        <taxon>Fusarium fujikuroi species complex</taxon>
    </lineage>
</organism>